<dbReference type="EMBL" id="CM002870">
    <property type="protein sequence ID" value="KFK40884.1"/>
    <property type="molecule type" value="Genomic_DNA"/>
</dbReference>
<keyword evidence="3" id="KW-1185">Reference proteome</keyword>
<gene>
    <name evidence="2" type="ordered locus">AALP_Aa2g055000</name>
</gene>
<evidence type="ECO:0000256" key="1">
    <source>
        <dbReference type="SAM" id="MobiDB-lite"/>
    </source>
</evidence>
<name>A0A087HFI2_ARAAL</name>
<proteinExistence type="predicted"/>
<evidence type="ECO:0000313" key="2">
    <source>
        <dbReference type="EMBL" id="KFK40884.1"/>
    </source>
</evidence>
<organism evidence="2 3">
    <name type="scientific">Arabis alpina</name>
    <name type="common">Alpine rock-cress</name>
    <dbReference type="NCBI Taxonomy" id="50452"/>
    <lineage>
        <taxon>Eukaryota</taxon>
        <taxon>Viridiplantae</taxon>
        <taxon>Streptophyta</taxon>
        <taxon>Embryophyta</taxon>
        <taxon>Tracheophyta</taxon>
        <taxon>Spermatophyta</taxon>
        <taxon>Magnoliopsida</taxon>
        <taxon>eudicotyledons</taxon>
        <taxon>Gunneridae</taxon>
        <taxon>Pentapetalae</taxon>
        <taxon>rosids</taxon>
        <taxon>malvids</taxon>
        <taxon>Brassicales</taxon>
        <taxon>Brassicaceae</taxon>
        <taxon>Arabideae</taxon>
        <taxon>Arabis</taxon>
    </lineage>
</organism>
<reference evidence="3" key="1">
    <citation type="journal article" date="2015" name="Nat. Plants">
        <title>Genome expansion of Arabis alpina linked with retrotransposition and reduced symmetric DNA methylation.</title>
        <authorList>
            <person name="Willing E.M."/>
            <person name="Rawat V."/>
            <person name="Mandakova T."/>
            <person name="Maumus F."/>
            <person name="James G.V."/>
            <person name="Nordstroem K.J."/>
            <person name="Becker C."/>
            <person name="Warthmann N."/>
            <person name="Chica C."/>
            <person name="Szarzynska B."/>
            <person name="Zytnicki M."/>
            <person name="Albani M.C."/>
            <person name="Kiefer C."/>
            <person name="Bergonzi S."/>
            <person name="Castaings L."/>
            <person name="Mateos J.L."/>
            <person name="Berns M.C."/>
            <person name="Bujdoso N."/>
            <person name="Piofczyk T."/>
            <person name="de Lorenzo L."/>
            <person name="Barrero-Sicilia C."/>
            <person name="Mateos I."/>
            <person name="Piednoel M."/>
            <person name="Hagmann J."/>
            <person name="Chen-Min-Tao R."/>
            <person name="Iglesias-Fernandez R."/>
            <person name="Schuster S.C."/>
            <person name="Alonso-Blanco C."/>
            <person name="Roudier F."/>
            <person name="Carbonero P."/>
            <person name="Paz-Ares J."/>
            <person name="Davis S.J."/>
            <person name="Pecinka A."/>
            <person name="Quesneville H."/>
            <person name="Colot V."/>
            <person name="Lysak M.A."/>
            <person name="Weigel D."/>
            <person name="Coupland G."/>
            <person name="Schneeberger K."/>
        </authorList>
    </citation>
    <scope>NUCLEOTIDE SEQUENCE [LARGE SCALE GENOMIC DNA]</scope>
    <source>
        <strain evidence="3">cv. Pajares</strain>
    </source>
</reference>
<dbReference type="Gramene" id="KFK40884">
    <property type="protein sequence ID" value="KFK40884"/>
    <property type="gene ID" value="AALP_AA2G055000"/>
</dbReference>
<feature type="region of interest" description="Disordered" evidence="1">
    <location>
        <begin position="167"/>
        <end position="212"/>
    </location>
</feature>
<sequence>MQIINSGSRIVGAYETVVAEKEERIKFLLTRTDVDATRKELDRQKDHADSWEVSATANRESADDYAAQVERIISGRSVTEHAAELTRSRAAVMPEVQDISLERIRSYLVALHAQEEVKAQLCYRCGARISLEKMVEAEYELPPGLLGNYTKEEKEYLAKVESFNSLGNDTLFPTPPPPPTSLPRDVASQVPEGISKHGSFLSPQDNQDGDQV</sequence>
<dbReference type="Proteomes" id="UP000029120">
    <property type="component" value="Chromosome 2"/>
</dbReference>
<accession>A0A087HFI2</accession>
<protein>
    <submittedName>
        <fullName evidence="2">Uncharacterized protein</fullName>
    </submittedName>
</protein>
<dbReference type="AlphaFoldDB" id="A0A087HFI2"/>
<evidence type="ECO:0000313" key="3">
    <source>
        <dbReference type="Proteomes" id="UP000029120"/>
    </source>
</evidence>